<dbReference type="Gene3D" id="1.10.287.950">
    <property type="entry name" value="Methyl-accepting chemotaxis protein"/>
    <property type="match status" value="1"/>
</dbReference>
<dbReference type="InterPro" id="IPR004089">
    <property type="entry name" value="MCPsignal_dom"/>
</dbReference>
<name>A0A918JHP3_9ALTE</name>
<evidence type="ECO:0000313" key="7">
    <source>
        <dbReference type="Proteomes" id="UP000631300"/>
    </source>
</evidence>
<dbReference type="Proteomes" id="UP000631300">
    <property type="component" value="Unassembled WGS sequence"/>
</dbReference>
<dbReference type="InterPro" id="IPR004090">
    <property type="entry name" value="Chemotax_Me-accpt_rcpt"/>
</dbReference>
<dbReference type="InterPro" id="IPR001610">
    <property type="entry name" value="PAC"/>
</dbReference>
<dbReference type="GO" id="GO:0007165">
    <property type="term" value="P:signal transduction"/>
    <property type="evidence" value="ECO:0007669"/>
    <property type="project" value="UniProtKB-KW"/>
</dbReference>
<reference evidence="6" key="1">
    <citation type="journal article" date="2014" name="Int. J. Syst. Evol. Microbiol.">
        <title>Complete genome sequence of Corynebacterium casei LMG S-19264T (=DSM 44701T), isolated from a smear-ripened cheese.</title>
        <authorList>
            <consortium name="US DOE Joint Genome Institute (JGI-PGF)"/>
            <person name="Walter F."/>
            <person name="Albersmeier A."/>
            <person name="Kalinowski J."/>
            <person name="Ruckert C."/>
        </authorList>
    </citation>
    <scope>NUCLEOTIDE SEQUENCE</scope>
    <source>
        <strain evidence="6">KCTC 22164</strain>
    </source>
</reference>
<dbReference type="Pfam" id="PF08447">
    <property type="entry name" value="PAS_3"/>
    <property type="match status" value="1"/>
</dbReference>
<proteinExistence type="predicted"/>
<reference evidence="6" key="2">
    <citation type="submission" date="2020-09" db="EMBL/GenBank/DDBJ databases">
        <authorList>
            <person name="Sun Q."/>
            <person name="Kim S."/>
        </authorList>
    </citation>
    <scope>NUCLEOTIDE SEQUENCE</scope>
    <source>
        <strain evidence="6">KCTC 22164</strain>
    </source>
</reference>
<feature type="domain" description="Methyl-accepting transducer" evidence="3">
    <location>
        <begin position="243"/>
        <end position="431"/>
    </location>
</feature>
<dbReference type="PANTHER" id="PTHR24422:SF10">
    <property type="entry name" value="CHEMOTAXIS PROTEIN METHYLTRANSFERASE 2"/>
    <property type="match status" value="1"/>
</dbReference>
<dbReference type="AlphaFoldDB" id="A0A918JHP3"/>
<dbReference type="GO" id="GO:0004888">
    <property type="term" value="F:transmembrane signaling receptor activity"/>
    <property type="evidence" value="ECO:0007669"/>
    <property type="project" value="InterPro"/>
</dbReference>
<dbReference type="InterPro" id="IPR050903">
    <property type="entry name" value="Bact_Chemotaxis_MeTrfase"/>
</dbReference>
<evidence type="ECO:0000259" key="4">
    <source>
        <dbReference type="PROSITE" id="PS50112"/>
    </source>
</evidence>
<dbReference type="SMART" id="SM00086">
    <property type="entry name" value="PAC"/>
    <property type="match status" value="2"/>
</dbReference>
<dbReference type="InterPro" id="IPR035965">
    <property type="entry name" value="PAS-like_dom_sf"/>
</dbReference>
<feature type="domain" description="PAS" evidence="4">
    <location>
        <begin position="22"/>
        <end position="65"/>
    </location>
</feature>
<keyword evidence="7" id="KW-1185">Reference proteome</keyword>
<dbReference type="CDD" id="cd00130">
    <property type="entry name" value="PAS"/>
    <property type="match status" value="2"/>
</dbReference>
<keyword evidence="1 2" id="KW-0807">Transducer</keyword>
<protein>
    <submittedName>
        <fullName evidence="6">Methyl-accepting chemotaxis protein</fullName>
    </submittedName>
</protein>
<dbReference type="SUPFAM" id="SSF58104">
    <property type="entry name" value="Methyl-accepting chemotaxis protein (MCP) signaling domain"/>
    <property type="match status" value="1"/>
</dbReference>
<dbReference type="GO" id="GO:0006935">
    <property type="term" value="P:chemotaxis"/>
    <property type="evidence" value="ECO:0007669"/>
    <property type="project" value="InterPro"/>
</dbReference>
<comment type="caution">
    <text evidence="6">The sequence shown here is derived from an EMBL/GenBank/DDBJ whole genome shotgun (WGS) entry which is preliminary data.</text>
</comment>
<dbReference type="InterPro" id="IPR000014">
    <property type="entry name" value="PAS"/>
</dbReference>
<dbReference type="Pfam" id="PF08448">
    <property type="entry name" value="PAS_4"/>
    <property type="match status" value="1"/>
</dbReference>
<evidence type="ECO:0000259" key="5">
    <source>
        <dbReference type="PROSITE" id="PS50113"/>
    </source>
</evidence>
<feature type="domain" description="PAC" evidence="5">
    <location>
        <begin position="94"/>
        <end position="146"/>
    </location>
</feature>
<dbReference type="InterPro" id="IPR013656">
    <property type="entry name" value="PAS_4"/>
</dbReference>
<dbReference type="InterPro" id="IPR000700">
    <property type="entry name" value="PAS-assoc_C"/>
</dbReference>
<dbReference type="PANTHER" id="PTHR24422">
    <property type="entry name" value="CHEMOTAXIS PROTEIN METHYLTRANSFERASE"/>
    <property type="match status" value="1"/>
</dbReference>
<dbReference type="Pfam" id="PF00015">
    <property type="entry name" value="MCPsignal"/>
    <property type="match status" value="1"/>
</dbReference>
<dbReference type="SMART" id="SM00091">
    <property type="entry name" value="PAS"/>
    <property type="match status" value="2"/>
</dbReference>
<gene>
    <name evidence="6" type="ORF">GCM10007391_11060</name>
</gene>
<dbReference type="EMBL" id="BMXP01000002">
    <property type="protein sequence ID" value="GGW80019.1"/>
    <property type="molecule type" value="Genomic_DNA"/>
</dbReference>
<dbReference type="Gene3D" id="3.30.450.20">
    <property type="entry name" value="PAS domain"/>
    <property type="match status" value="2"/>
</dbReference>
<evidence type="ECO:0000313" key="6">
    <source>
        <dbReference type="EMBL" id="GGW80019.1"/>
    </source>
</evidence>
<sequence length="431" mass="48016">MKLFRLSPSKTDTTITDTQDNDSAALQAIRENTGMIVFTPDGHIEDANALFLDVVGYQREELIGQHHRVLCPPEYAQSPAYREFWQALAAGRQQRGTFRRVDKQQQSVWLEATYCPVTDNTGAVTKIVKLASDITDNHYTMLRSQARLDALDRSMAVIEFTPDGKILTANDNFLDVMHVSMEDIKGKHHRIFCDDRFYTEHPDFWHKLAQGEFYSGRFERRDGHGQTIWLEATYNPVTGEDGQVERVIKFASDITQRVASARDAIELASQTSAITSQQTSDAVSALHRAIDISEHIRTQVDKTTGSSEHLARQSTDIRNIVSTIRSIAEQTNLLALNAAIEAARAGEAGRGFAVVADEVRTLAARAATATEEIEDVVLTNGTLINEIDSQIRQIYSGTQESEKAMGSVSQSIQDARQGMERLVSEIQSLIK</sequence>
<dbReference type="SUPFAM" id="SSF55785">
    <property type="entry name" value="PYP-like sensor domain (PAS domain)"/>
    <property type="match status" value="2"/>
</dbReference>
<dbReference type="PRINTS" id="PR00260">
    <property type="entry name" value="CHEMTRNSDUCR"/>
</dbReference>
<evidence type="ECO:0000259" key="3">
    <source>
        <dbReference type="PROSITE" id="PS50111"/>
    </source>
</evidence>
<dbReference type="PROSITE" id="PS50113">
    <property type="entry name" value="PAC"/>
    <property type="match status" value="2"/>
</dbReference>
<dbReference type="SMART" id="SM00283">
    <property type="entry name" value="MA"/>
    <property type="match status" value="1"/>
</dbReference>
<dbReference type="GO" id="GO:0016020">
    <property type="term" value="C:membrane"/>
    <property type="evidence" value="ECO:0007669"/>
    <property type="project" value="InterPro"/>
</dbReference>
<feature type="domain" description="PAC" evidence="5">
    <location>
        <begin position="212"/>
        <end position="266"/>
    </location>
</feature>
<dbReference type="InterPro" id="IPR013655">
    <property type="entry name" value="PAS_fold_3"/>
</dbReference>
<evidence type="ECO:0000256" key="1">
    <source>
        <dbReference type="ARBA" id="ARBA00023224"/>
    </source>
</evidence>
<dbReference type="PROSITE" id="PS50111">
    <property type="entry name" value="CHEMOTAXIS_TRANSDUC_2"/>
    <property type="match status" value="1"/>
</dbReference>
<dbReference type="PROSITE" id="PS50112">
    <property type="entry name" value="PAS"/>
    <property type="match status" value="1"/>
</dbReference>
<accession>A0A918JHP3</accession>
<evidence type="ECO:0000256" key="2">
    <source>
        <dbReference type="PROSITE-ProRule" id="PRU00284"/>
    </source>
</evidence>
<dbReference type="NCBIfam" id="TIGR00229">
    <property type="entry name" value="sensory_box"/>
    <property type="match status" value="2"/>
</dbReference>
<organism evidence="6 7">
    <name type="scientific">Alteromonas halophila</name>
    <dbReference type="NCBI Taxonomy" id="516698"/>
    <lineage>
        <taxon>Bacteria</taxon>
        <taxon>Pseudomonadati</taxon>
        <taxon>Pseudomonadota</taxon>
        <taxon>Gammaproteobacteria</taxon>
        <taxon>Alteromonadales</taxon>
        <taxon>Alteromonadaceae</taxon>
        <taxon>Alteromonas/Salinimonas group</taxon>
        <taxon>Alteromonas</taxon>
    </lineage>
</organism>